<keyword evidence="10" id="KW-1185">Reference proteome</keyword>
<evidence type="ECO:0000256" key="4">
    <source>
        <dbReference type="ARBA" id="ARBA00022692"/>
    </source>
</evidence>
<keyword evidence="3" id="KW-0813">Transport</keyword>
<dbReference type="PANTHER" id="PTHR48086">
    <property type="entry name" value="SODIUM/PROLINE SYMPORTER-RELATED"/>
    <property type="match status" value="1"/>
</dbReference>
<feature type="transmembrane region" description="Helical" evidence="8">
    <location>
        <begin position="196"/>
        <end position="220"/>
    </location>
</feature>
<dbReference type="AlphaFoldDB" id="A0A543E1G0"/>
<evidence type="ECO:0000313" key="10">
    <source>
        <dbReference type="Proteomes" id="UP000315677"/>
    </source>
</evidence>
<feature type="transmembrane region" description="Helical" evidence="8">
    <location>
        <begin position="6"/>
        <end position="24"/>
    </location>
</feature>
<evidence type="ECO:0000313" key="9">
    <source>
        <dbReference type="EMBL" id="TQM15404.1"/>
    </source>
</evidence>
<dbReference type="InterPro" id="IPR050277">
    <property type="entry name" value="Sodium:Solute_Symporter"/>
</dbReference>
<dbReference type="Pfam" id="PF00474">
    <property type="entry name" value="SSF"/>
    <property type="match status" value="1"/>
</dbReference>
<dbReference type="Proteomes" id="UP000315677">
    <property type="component" value="Unassembled WGS sequence"/>
</dbReference>
<comment type="caution">
    <text evidence="9">The sequence shown here is derived from an EMBL/GenBank/DDBJ whole genome shotgun (WGS) entry which is preliminary data.</text>
</comment>
<name>A0A543E1G0_9PSEU</name>
<dbReference type="OrthoDB" id="3636885at2"/>
<feature type="transmembrane region" description="Helical" evidence="8">
    <location>
        <begin position="124"/>
        <end position="146"/>
    </location>
</feature>
<feature type="transmembrane region" description="Helical" evidence="8">
    <location>
        <begin position="45"/>
        <end position="65"/>
    </location>
</feature>
<evidence type="ECO:0000256" key="2">
    <source>
        <dbReference type="ARBA" id="ARBA00006434"/>
    </source>
</evidence>
<feature type="transmembrane region" description="Helical" evidence="8">
    <location>
        <begin position="398"/>
        <end position="420"/>
    </location>
</feature>
<comment type="subcellular location">
    <subcellularLocation>
        <location evidence="1">Membrane</location>
        <topology evidence="1">Multi-pass membrane protein</topology>
    </subcellularLocation>
</comment>
<feature type="transmembrane region" description="Helical" evidence="8">
    <location>
        <begin position="240"/>
        <end position="268"/>
    </location>
</feature>
<organism evidence="9 10">
    <name type="scientific">Pseudonocardia kunmingensis</name>
    <dbReference type="NCBI Taxonomy" id="630975"/>
    <lineage>
        <taxon>Bacteria</taxon>
        <taxon>Bacillati</taxon>
        <taxon>Actinomycetota</taxon>
        <taxon>Actinomycetes</taxon>
        <taxon>Pseudonocardiales</taxon>
        <taxon>Pseudonocardiaceae</taxon>
        <taxon>Pseudonocardia</taxon>
    </lineage>
</organism>
<feature type="transmembrane region" description="Helical" evidence="8">
    <location>
        <begin position="280"/>
        <end position="304"/>
    </location>
</feature>
<accession>A0A543E1G0</accession>
<proteinExistence type="inferred from homology"/>
<dbReference type="GO" id="GO:0005886">
    <property type="term" value="C:plasma membrane"/>
    <property type="evidence" value="ECO:0007669"/>
    <property type="project" value="TreeGrafter"/>
</dbReference>
<dbReference type="GO" id="GO:0022857">
    <property type="term" value="F:transmembrane transporter activity"/>
    <property type="evidence" value="ECO:0007669"/>
    <property type="project" value="InterPro"/>
</dbReference>
<keyword evidence="5 8" id="KW-1133">Transmembrane helix</keyword>
<dbReference type="EMBL" id="VFPA01000001">
    <property type="protein sequence ID" value="TQM15404.1"/>
    <property type="molecule type" value="Genomic_DNA"/>
</dbReference>
<dbReference type="PANTHER" id="PTHR48086:SF8">
    <property type="entry name" value="MONOCARBOXYLIC ACID PERMEASE"/>
    <property type="match status" value="1"/>
</dbReference>
<evidence type="ECO:0000256" key="5">
    <source>
        <dbReference type="ARBA" id="ARBA00022989"/>
    </source>
</evidence>
<reference evidence="9 10" key="1">
    <citation type="submission" date="2019-06" db="EMBL/GenBank/DDBJ databases">
        <title>Sequencing the genomes of 1000 actinobacteria strains.</title>
        <authorList>
            <person name="Klenk H.-P."/>
        </authorList>
    </citation>
    <scope>NUCLEOTIDE SEQUENCE [LARGE SCALE GENOMIC DNA]</scope>
    <source>
        <strain evidence="9 10">DSM 45301</strain>
    </source>
</reference>
<comment type="similarity">
    <text evidence="2 7">Belongs to the sodium:solute symporter (SSF) (TC 2.A.21) family.</text>
</comment>
<evidence type="ECO:0000256" key="7">
    <source>
        <dbReference type="RuleBase" id="RU362091"/>
    </source>
</evidence>
<evidence type="ECO:0000256" key="8">
    <source>
        <dbReference type="SAM" id="Phobius"/>
    </source>
</evidence>
<evidence type="ECO:0000256" key="3">
    <source>
        <dbReference type="ARBA" id="ARBA00022448"/>
    </source>
</evidence>
<dbReference type="Gene3D" id="1.20.1730.10">
    <property type="entry name" value="Sodium/glucose cotransporter"/>
    <property type="match status" value="1"/>
</dbReference>
<feature type="transmembrane region" description="Helical" evidence="8">
    <location>
        <begin position="427"/>
        <end position="446"/>
    </location>
</feature>
<protein>
    <submittedName>
        <fullName evidence="9">SSS family solute:Na+ symporter</fullName>
    </submittedName>
</protein>
<keyword evidence="6 8" id="KW-0472">Membrane</keyword>
<feature type="transmembrane region" description="Helical" evidence="8">
    <location>
        <begin position="324"/>
        <end position="352"/>
    </location>
</feature>
<gene>
    <name evidence="9" type="ORF">FB558_2189</name>
</gene>
<feature type="transmembrane region" description="Helical" evidence="8">
    <location>
        <begin position="458"/>
        <end position="478"/>
    </location>
</feature>
<dbReference type="InterPro" id="IPR001734">
    <property type="entry name" value="Na/solute_symporter"/>
</dbReference>
<sequence length="493" mass="50134">MDEPLATSAFIAVLGGTSVLAFAARWFHRRDVLPHLAGWALADRGFGTGVTWFLLGGSIFTAYTFAAVPGLAYGTGALGFFPLAYTVVLCPVLFVLLPRLWAAARSTGAVTVADWVRARYDSPALMLVVALTGVLATMPYIALQLLGVRAVLDAGGLYPQGPAGDLALTAVFAVLAGATFRSGLRAPAVISIVKGVLVFGAAFGVVGVAIGRLGGFAAVFDGAERELGAGGGLLLDPALHPAFATLALGSALALPMYPHVLTAAFAAAGPGTLRRSAVAMPAWTFVLGLFGLLGIAALAAGVAAPLGNAEVAVPLLIRDLLPELASGAVFGALAVGALVPAAVMSVAVAALFTRNVYVEFFHPDATPKHEVRVARWVSLLAKVAALAFVFGLREQDAINLQLLGGIWILQTFPAVALGLFSTWWHRSALLAGWAAGMVTGTVLAVAGGYTSVVAVGPVLLYVAVVALAVNLAVAAALTPGFARGGAARTGVPG</sequence>
<dbReference type="InterPro" id="IPR038377">
    <property type="entry name" value="Na/Glc_symporter_sf"/>
</dbReference>
<feature type="transmembrane region" description="Helical" evidence="8">
    <location>
        <begin position="71"/>
        <end position="97"/>
    </location>
</feature>
<keyword evidence="4 8" id="KW-0812">Transmembrane</keyword>
<evidence type="ECO:0000256" key="1">
    <source>
        <dbReference type="ARBA" id="ARBA00004141"/>
    </source>
</evidence>
<feature type="transmembrane region" description="Helical" evidence="8">
    <location>
        <begin position="373"/>
        <end position="392"/>
    </location>
</feature>
<feature type="transmembrane region" description="Helical" evidence="8">
    <location>
        <begin position="166"/>
        <end position="184"/>
    </location>
</feature>
<dbReference type="PROSITE" id="PS50283">
    <property type="entry name" value="NA_SOLUT_SYMP_3"/>
    <property type="match status" value="1"/>
</dbReference>
<evidence type="ECO:0000256" key="6">
    <source>
        <dbReference type="ARBA" id="ARBA00023136"/>
    </source>
</evidence>
<dbReference type="RefSeq" id="WP_142051175.1">
    <property type="nucleotide sequence ID" value="NZ_VFPA01000001.1"/>
</dbReference>